<sequence length="175" mass="18969">MPCRFAVYPVTNAIVRQGASIINRYALFALEAALQSRDKFGGEIAALTTVDAERRAERGVQMLRTKLPCLVSQGGSNQPDLQRRDDRRPARGARAGCKMERAGGRRRGVSKCVVPGSPTIVKRAFAPSPRAERAGLVEAAKQPTEVLMKAILKDQPKLETDLVARRAGSEGNSTL</sequence>
<dbReference type="AlphaFoldDB" id="A0A0R3MG46"/>
<comment type="caution">
    <text evidence="2">The sequence shown here is derived from an EMBL/GenBank/DDBJ whole genome shotgun (WGS) entry which is preliminary data.</text>
</comment>
<evidence type="ECO:0000313" key="3">
    <source>
        <dbReference type="Proteomes" id="UP000052023"/>
    </source>
</evidence>
<protein>
    <submittedName>
        <fullName evidence="2">Uncharacterized protein</fullName>
    </submittedName>
</protein>
<evidence type="ECO:0000313" key="2">
    <source>
        <dbReference type="EMBL" id="KRR19220.1"/>
    </source>
</evidence>
<reference evidence="2 3" key="1">
    <citation type="submission" date="2014-03" db="EMBL/GenBank/DDBJ databases">
        <title>Bradyrhizobium valentinum sp. nov., isolated from effective nodules of Lupinus mariae-josephae, a lupine endemic of basic-lime soils in Eastern Spain.</title>
        <authorList>
            <person name="Duran D."/>
            <person name="Rey L."/>
            <person name="Navarro A."/>
            <person name="Busquets A."/>
            <person name="Imperial J."/>
            <person name="Ruiz-Argueso T."/>
        </authorList>
    </citation>
    <scope>NUCLEOTIDE SEQUENCE [LARGE SCALE GENOMIC DNA]</scope>
    <source>
        <strain evidence="2 3">Ro19</strain>
    </source>
</reference>
<accession>A0A0R3MG46</accession>
<feature type="region of interest" description="Disordered" evidence="1">
    <location>
        <begin position="71"/>
        <end position="101"/>
    </location>
</feature>
<organism evidence="2 3">
    <name type="scientific">Bradyrhizobium retamae</name>
    <dbReference type="NCBI Taxonomy" id="1300035"/>
    <lineage>
        <taxon>Bacteria</taxon>
        <taxon>Pseudomonadati</taxon>
        <taxon>Pseudomonadota</taxon>
        <taxon>Alphaproteobacteria</taxon>
        <taxon>Hyphomicrobiales</taxon>
        <taxon>Nitrobacteraceae</taxon>
        <taxon>Bradyrhizobium</taxon>
    </lineage>
</organism>
<dbReference type="Proteomes" id="UP000052023">
    <property type="component" value="Unassembled WGS sequence"/>
</dbReference>
<dbReference type="InterPro" id="IPR014729">
    <property type="entry name" value="Rossmann-like_a/b/a_fold"/>
</dbReference>
<name>A0A0R3MG46_9BRAD</name>
<keyword evidence="3" id="KW-1185">Reference proteome</keyword>
<evidence type="ECO:0000256" key="1">
    <source>
        <dbReference type="SAM" id="MobiDB-lite"/>
    </source>
</evidence>
<dbReference type="EMBL" id="LLYA01000189">
    <property type="protein sequence ID" value="KRR19220.1"/>
    <property type="molecule type" value="Genomic_DNA"/>
</dbReference>
<gene>
    <name evidence="2" type="ORF">CQ13_34250</name>
</gene>
<dbReference type="Gene3D" id="3.40.50.620">
    <property type="entry name" value="HUPs"/>
    <property type="match status" value="1"/>
</dbReference>
<proteinExistence type="predicted"/>